<evidence type="ECO:0000256" key="4">
    <source>
        <dbReference type="ARBA" id="ARBA00044507"/>
    </source>
</evidence>
<dbReference type="AlphaFoldDB" id="A0A5R9Q9V7"/>
<feature type="domain" description="L-seryl-tRNA selenium transferase N-terminal" evidence="5">
    <location>
        <begin position="5"/>
        <end position="42"/>
    </location>
</feature>
<dbReference type="Gene3D" id="3.90.1150.180">
    <property type="match status" value="1"/>
</dbReference>
<dbReference type="Pfam" id="PF03841">
    <property type="entry name" value="SelA"/>
    <property type="match status" value="1"/>
</dbReference>
<dbReference type="InterPro" id="IPR004534">
    <property type="entry name" value="SelA_trans"/>
</dbReference>
<gene>
    <name evidence="6" type="ORF">DN820_19135</name>
</gene>
<dbReference type="InterPro" id="IPR018319">
    <property type="entry name" value="SelA-like"/>
</dbReference>
<keyword evidence="2 6" id="KW-0808">Transferase</keyword>
<evidence type="ECO:0000313" key="7">
    <source>
        <dbReference type="Proteomes" id="UP000306753"/>
    </source>
</evidence>
<dbReference type="Gene3D" id="3.40.640.10">
    <property type="entry name" value="Type I PLP-dependent aspartate aminotransferase-like (Major domain)"/>
    <property type="match status" value="1"/>
</dbReference>
<protein>
    <submittedName>
        <fullName evidence="6">L-seryl-tRNA(Sec) selenium transferase</fullName>
    </submittedName>
</protein>
<evidence type="ECO:0000313" key="6">
    <source>
        <dbReference type="EMBL" id="TLX61906.1"/>
    </source>
</evidence>
<dbReference type="HAMAP" id="MF_00423">
    <property type="entry name" value="SelA"/>
    <property type="match status" value="1"/>
</dbReference>
<keyword evidence="7" id="KW-1185">Reference proteome</keyword>
<dbReference type="InterPro" id="IPR025862">
    <property type="entry name" value="SelA_trans_N_dom"/>
</dbReference>
<dbReference type="GO" id="GO:0004125">
    <property type="term" value="F:L-seryl-tRNA(Sec) selenium transferase activity"/>
    <property type="evidence" value="ECO:0007669"/>
    <property type="project" value="InterPro"/>
</dbReference>
<evidence type="ECO:0000256" key="2">
    <source>
        <dbReference type="ARBA" id="ARBA00022679"/>
    </source>
</evidence>
<dbReference type="GO" id="GO:0005737">
    <property type="term" value="C:cytoplasm"/>
    <property type="evidence" value="ECO:0007669"/>
    <property type="project" value="InterPro"/>
</dbReference>
<organism evidence="6 7">
    <name type="scientific">Stutzerimonas nosocomialis</name>
    <dbReference type="NCBI Taxonomy" id="1056496"/>
    <lineage>
        <taxon>Bacteria</taxon>
        <taxon>Pseudomonadati</taxon>
        <taxon>Pseudomonadota</taxon>
        <taxon>Gammaproteobacteria</taxon>
        <taxon>Pseudomonadales</taxon>
        <taxon>Pseudomonadaceae</taxon>
        <taxon>Stutzerimonas</taxon>
    </lineage>
</organism>
<dbReference type="PANTHER" id="PTHR32328">
    <property type="entry name" value="L-SERYL-TRNA(SEC) SELENIUM TRANSFERASE"/>
    <property type="match status" value="1"/>
</dbReference>
<dbReference type="Pfam" id="PF12390">
    <property type="entry name" value="Se-cys_synth_N"/>
    <property type="match status" value="1"/>
</dbReference>
<name>A0A5R9Q9V7_9GAMM</name>
<comment type="similarity">
    <text evidence="4">Belongs to the SelA family.</text>
</comment>
<dbReference type="EMBL" id="QLAG01000031">
    <property type="protein sequence ID" value="TLX61906.1"/>
    <property type="molecule type" value="Genomic_DNA"/>
</dbReference>
<dbReference type="PANTHER" id="PTHR32328:SF0">
    <property type="entry name" value="L-SERYL-TRNA(SEC) SELENIUM TRANSFERASE"/>
    <property type="match status" value="1"/>
</dbReference>
<evidence type="ECO:0000256" key="1">
    <source>
        <dbReference type="ARBA" id="ARBA00001933"/>
    </source>
</evidence>
<proteinExistence type="inferred from homology"/>
<sequence length="142" mass="15892">MTVFRLPSVDRLLRSPACQPLAERYGRESLLDTLRQLLDELREPARQGQLSEVELSEAVLAGRAGERLDARHRSRIRRVFNLTGTVLHTNLGRALLPEEAIEAVAHAARYPLNLEFDLATGKRGDRDDLIEGLIRELTGAEA</sequence>
<feature type="non-terminal residue" evidence="6">
    <location>
        <position position="142"/>
    </location>
</feature>
<evidence type="ECO:0000259" key="5">
    <source>
        <dbReference type="Pfam" id="PF12390"/>
    </source>
</evidence>
<comment type="cofactor">
    <cofactor evidence="1">
        <name>pyridoxal 5'-phosphate</name>
        <dbReference type="ChEBI" id="CHEBI:597326"/>
    </cofactor>
</comment>
<comment type="caution">
    <text evidence="6">The sequence shown here is derived from an EMBL/GenBank/DDBJ whole genome shotgun (WGS) entry which is preliminary data.</text>
</comment>
<accession>A0A5R9Q9V7</accession>
<reference evidence="6 7" key="1">
    <citation type="journal article" date="2017" name="Eur. J. Clin. Microbiol. Infect. Dis.">
        <title>Uncommonly isolated clinical Pseudomonas: identification and phylogenetic assignation.</title>
        <authorList>
            <person name="Mulet M."/>
            <person name="Gomila M."/>
            <person name="Ramirez A."/>
            <person name="Cardew S."/>
            <person name="Moore E.R."/>
            <person name="Lalucat J."/>
            <person name="Garcia-Valdes E."/>
        </authorList>
    </citation>
    <scope>NUCLEOTIDE SEQUENCE [LARGE SCALE GENOMIC DNA]</scope>
    <source>
        <strain evidence="6 7">SD129</strain>
    </source>
</reference>
<evidence type="ECO:0000256" key="3">
    <source>
        <dbReference type="ARBA" id="ARBA00022898"/>
    </source>
</evidence>
<dbReference type="GO" id="GO:0001514">
    <property type="term" value="P:selenocysteine incorporation"/>
    <property type="evidence" value="ECO:0007669"/>
    <property type="project" value="InterPro"/>
</dbReference>
<dbReference type="InterPro" id="IPR015421">
    <property type="entry name" value="PyrdxlP-dep_Trfase_major"/>
</dbReference>
<dbReference type="Proteomes" id="UP000306753">
    <property type="component" value="Unassembled WGS sequence"/>
</dbReference>
<keyword evidence="3" id="KW-0663">Pyridoxal phosphate</keyword>